<dbReference type="Proteomes" id="UP000799429">
    <property type="component" value="Unassembled WGS sequence"/>
</dbReference>
<keyword evidence="1" id="KW-0175">Coiled coil</keyword>
<evidence type="ECO:0008006" key="4">
    <source>
        <dbReference type="Google" id="ProtNLM"/>
    </source>
</evidence>
<evidence type="ECO:0000256" key="1">
    <source>
        <dbReference type="SAM" id="Coils"/>
    </source>
</evidence>
<accession>A0A9P4S3R7</accession>
<comment type="caution">
    <text evidence="2">The sequence shown here is derived from an EMBL/GenBank/DDBJ whole genome shotgun (WGS) entry which is preliminary data.</text>
</comment>
<feature type="coiled-coil region" evidence="1">
    <location>
        <begin position="118"/>
        <end position="145"/>
    </location>
</feature>
<name>A0A9P4S3R7_9PEZI</name>
<dbReference type="Pfam" id="PF11951">
    <property type="entry name" value="Fungal_trans_2"/>
    <property type="match status" value="1"/>
</dbReference>
<sequence>MNTLIPRSNSIDAGLSGYASSVSEAEVSNLGPEVLSSPPPLTPFEPVNADWDQYAIGYFFDNFVLPQHDDRPGQLDFLPELYNNHFDVVYFRNALISVSLASLGNVSSLADHLILRARKAYGNALQQLQEALNDAEEAKSDTVLASLILTSQFQIIMGEGENSQRPHSQGQMELLRMRGSDQFSTRVGISMFRMLSAEIHMREIDGNSTPTGGLPMDTSLFQGNSPPAVFAHLLPEVNHLCSLANALLRESSSLSVVQTSIFDVIKSLVTAHGKLQDWQQSTTGEWKYTRVPFPSEELDEGTGPIYPQYLLLFEDFQTGGIWTGYWCAHIHLLRTVYSCLALVPGKSTTQVAITEGEIRSSLLKIVDDVCGAAPYFLGEINDKAVIHLGSEAKAVGAMYTTRALYFAGSSPFISSAQKEWVLERLLVIGYAKGIRQALLFRDKILNSQT</sequence>
<dbReference type="OrthoDB" id="2991872at2759"/>
<dbReference type="InterPro" id="IPR021858">
    <property type="entry name" value="Fun_TF"/>
</dbReference>
<organism evidence="2 3">
    <name type="scientific">Patellaria atrata CBS 101060</name>
    <dbReference type="NCBI Taxonomy" id="1346257"/>
    <lineage>
        <taxon>Eukaryota</taxon>
        <taxon>Fungi</taxon>
        <taxon>Dikarya</taxon>
        <taxon>Ascomycota</taxon>
        <taxon>Pezizomycotina</taxon>
        <taxon>Dothideomycetes</taxon>
        <taxon>Dothideomycetes incertae sedis</taxon>
        <taxon>Patellariales</taxon>
        <taxon>Patellariaceae</taxon>
        <taxon>Patellaria</taxon>
    </lineage>
</organism>
<gene>
    <name evidence="2" type="ORF">M501DRAFT_941481</name>
</gene>
<protein>
    <recommendedName>
        <fullName evidence="4">Transcription factor domain-containing protein</fullName>
    </recommendedName>
</protein>
<reference evidence="2" key="1">
    <citation type="journal article" date="2020" name="Stud. Mycol.">
        <title>101 Dothideomycetes genomes: a test case for predicting lifestyles and emergence of pathogens.</title>
        <authorList>
            <person name="Haridas S."/>
            <person name="Albert R."/>
            <person name="Binder M."/>
            <person name="Bloem J."/>
            <person name="Labutti K."/>
            <person name="Salamov A."/>
            <person name="Andreopoulos B."/>
            <person name="Baker S."/>
            <person name="Barry K."/>
            <person name="Bills G."/>
            <person name="Bluhm B."/>
            <person name="Cannon C."/>
            <person name="Castanera R."/>
            <person name="Culley D."/>
            <person name="Daum C."/>
            <person name="Ezra D."/>
            <person name="Gonzalez J."/>
            <person name="Henrissat B."/>
            <person name="Kuo A."/>
            <person name="Liang C."/>
            <person name="Lipzen A."/>
            <person name="Lutzoni F."/>
            <person name="Magnuson J."/>
            <person name="Mondo S."/>
            <person name="Nolan M."/>
            <person name="Ohm R."/>
            <person name="Pangilinan J."/>
            <person name="Park H.-J."/>
            <person name="Ramirez L."/>
            <person name="Alfaro M."/>
            <person name="Sun H."/>
            <person name="Tritt A."/>
            <person name="Yoshinaga Y."/>
            <person name="Zwiers L.-H."/>
            <person name="Turgeon B."/>
            <person name="Goodwin S."/>
            <person name="Spatafora J."/>
            <person name="Crous P."/>
            <person name="Grigoriev I."/>
        </authorList>
    </citation>
    <scope>NUCLEOTIDE SEQUENCE</scope>
    <source>
        <strain evidence="2">CBS 101060</strain>
    </source>
</reference>
<keyword evidence="3" id="KW-1185">Reference proteome</keyword>
<evidence type="ECO:0000313" key="3">
    <source>
        <dbReference type="Proteomes" id="UP000799429"/>
    </source>
</evidence>
<proteinExistence type="predicted"/>
<dbReference type="EMBL" id="MU006107">
    <property type="protein sequence ID" value="KAF2835727.1"/>
    <property type="molecule type" value="Genomic_DNA"/>
</dbReference>
<dbReference type="AlphaFoldDB" id="A0A9P4S3R7"/>
<dbReference type="InterPro" id="IPR053175">
    <property type="entry name" value="DHMBA_Reg_Transcription_Factor"/>
</dbReference>
<dbReference type="PANTHER" id="PTHR38791">
    <property type="entry name" value="ZN(II)2CYS6 TRANSCRIPTION FACTOR (EUROFUNG)-RELATED-RELATED"/>
    <property type="match status" value="1"/>
</dbReference>
<evidence type="ECO:0000313" key="2">
    <source>
        <dbReference type="EMBL" id="KAF2835727.1"/>
    </source>
</evidence>